<keyword evidence="4" id="KW-1185">Reference proteome</keyword>
<accession>A0ABV4EQ11</accession>
<reference evidence="3 4" key="1">
    <citation type="submission" date="2024-07" db="EMBL/GenBank/DDBJ databases">
        <title>Genomic Encyclopedia of Type Strains, Phase V (KMG-V): Genome sequencing to study the core and pangenomes of soil and plant-associated prokaryotes.</title>
        <authorList>
            <person name="Whitman W."/>
        </authorList>
    </citation>
    <scope>NUCLEOTIDE SEQUENCE [LARGE SCALE GENOMIC DNA]</scope>
    <source>
        <strain evidence="3 4">USDA 415</strain>
    </source>
</reference>
<name>A0ABV4EQ11_BRAEL</name>
<protein>
    <submittedName>
        <fullName evidence="3">SRSO17 transposase</fullName>
    </submittedName>
</protein>
<evidence type="ECO:0000313" key="3">
    <source>
        <dbReference type="EMBL" id="MEY9313227.1"/>
    </source>
</evidence>
<dbReference type="RefSeq" id="WP_051003382.1">
    <property type="nucleotide sequence ID" value="NZ_CP126031.1"/>
</dbReference>
<dbReference type="Pfam" id="PF13546">
    <property type="entry name" value="DDE_5"/>
    <property type="match status" value="1"/>
</dbReference>
<evidence type="ECO:0000313" key="4">
    <source>
        <dbReference type="Proteomes" id="UP001565471"/>
    </source>
</evidence>
<proteinExistence type="predicted"/>
<dbReference type="InterPro" id="IPR038721">
    <property type="entry name" value="IS701-like_DDE_dom"/>
</dbReference>
<organism evidence="3 4">
    <name type="scientific">Bradyrhizobium elkanii</name>
    <dbReference type="NCBI Taxonomy" id="29448"/>
    <lineage>
        <taxon>Bacteria</taxon>
        <taxon>Pseudomonadati</taxon>
        <taxon>Pseudomonadota</taxon>
        <taxon>Alphaproteobacteria</taxon>
        <taxon>Hyphomicrobiales</taxon>
        <taxon>Nitrobacteraceae</taxon>
        <taxon>Bradyrhizobium</taxon>
    </lineage>
</organism>
<feature type="domain" description="Transposase IS701-like DDE" evidence="2">
    <location>
        <begin position="7"/>
        <end position="57"/>
    </location>
</feature>
<feature type="compositionally biased region" description="Basic residues" evidence="1">
    <location>
        <begin position="18"/>
        <end position="28"/>
    </location>
</feature>
<feature type="region of interest" description="Disordered" evidence="1">
    <location>
        <begin position="1"/>
        <end position="30"/>
    </location>
</feature>
<gene>
    <name evidence="3" type="ORF">ABIF29_000026</name>
</gene>
<evidence type="ECO:0000259" key="2">
    <source>
        <dbReference type="Pfam" id="PF13546"/>
    </source>
</evidence>
<comment type="caution">
    <text evidence="3">The sequence shown here is derived from an EMBL/GenBank/DDBJ whole genome shotgun (WGS) entry which is preliminary data.</text>
</comment>
<dbReference type="Proteomes" id="UP001565471">
    <property type="component" value="Unassembled WGS sequence"/>
</dbReference>
<dbReference type="EMBL" id="JBGBZA010000001">
    <property type="protein sequence ID" value="MEY9313227.1"/>
    <property type="molecule type" value="Genomic_DNA"/>
</dbReference>
<evidence type="ECO:0000256" key="1">
    <source>
        <dbReference type="SAM" id="MobiDB-lite"/>
    </source>
</evidence>
<sequence length="73" mass="8231">MGARHRSLPPKPWSGRGRPPKLLRRNRQHQPAAVKALAIGLPAKAWRTITWRQGTNEKLTSRFARVRVRAGAS</sequence>